<organism evidence="2 3">
    <name type="scientific">Alistipes putredinis</name>
    <dbReference type="NCBI Taxonomy" id="28117"/>
    <lineage>
        <taxon>Bacteria</taxon>
        <taxon>Pseudomonadati</taxon>
        <taxon>Bacteroidota</taxon>
        <taxon>Bacteroidia</taxon>
        <taxon>Bacteroidales</taxon>
        <taxon>Rikenellaceae</taxon>
        <taxon>Alistipes</taxon>
    </lineage>
</organism>
<accession>A0A1Q6FCL6</accession>
<evidence type="ECO:0000313" key="2">
    <source>
        <dbReference type="EMBL" id="OKY96585.1"/>
    </source>
</evidence>
<reference evidence="2 3" key="1">
    <citation type="journal article" date="2016" name="Nat. Biotechnol.">
        <title>Measurement of bacterial replication rates in microbial communities.</title>
        <authorList>
            <person name="Brown C.T."/>
            <person name="Olm M.R."/>
            <person name="Thomas B.C."/>
            <person name="Banfield J.F."/>
        </authorList>
    </citation>
    <scope>NUCLEOTIDE SEQUENCE [LARGE SCALE GENOMIC DNA]</scope>
    <source>
        <strain evidence="2">CAG:67_53_122</strain>
    </source>
</reference>
<protein>
    <submittedName>
        <fullName evidence="2">Uncharacterized protein</fullName>
    </submittedName>
</protein>
<feature type="chain" id="PRO_5010206746" evidence="1">
    <location>
        <begin position="20"/>
        <end position="131"/>
    </location>
</feature>
<sequence>MKKVFVVFLFIFSTVSTFAQSEGESVKPIGGITLYRNVSLAAIEQNNYLDVIVKFKAAELGDYFTNGVKVVVVDNNTGKKIYRKRFSKSYLYVFSDGTIEVGKGNALTQIILFKYKDGSGWGMILKERGIY</sequence>
<comment type="caution">
    <text evidence="2">The sequence shown here is derived from an EMBL/GenBank/DDBJ whole genome shotgun (WGS) entry which is preliminary data.</text>
</comment>
<dbReference type="Proteomes" id="UP000187417">
    <property type="component" value="Unassembled WGS sequence"/>
</dbReference>
<evidence type="ECO:0000313" key="3">
    <source>
        <dbReference type="Proteomes" id="UP000187417"/>
    </source>
</evidence>
<gene>
    <name evidence="2" type="ORF">BHV66_00495</name>
</gene>
<dbReference type="STRING" id="28117.BHV66_00495"/>
<evidence type="ECO:0000256" key="1">
    <source>
        <dbReference type="SAM" id="SignalP"/>
    </source>
</evidence>
<dbReference type="EMBL" id="MNQH01000001">
    <property type="protein sequence ID" value="OKY96585.1"/>
    <property type="molecule type" value="Genomic_DNA"/>
</dbReference>
<dbReference type="RefSeq" id="WP_004329734.1">
    <property type="nucleotide sequence ID" value="NZ_BAAFKT010000027.1"/>
</dbReference>
<feature type="signal peptide" evidence="1">
    <location>
        <begin position="1"/>
        <end position="19"/>
    </location>
</feature>
<keyword evidence="1" id="KW-0732">Signal</keyword>
<dbReference type="GeneID" id="73803882"/>
<dbReference type="AlphaFoldDB" id="A0A1Q6FCL6"/>
<name>A0A1Q6FCL6_9BACT</name>
<proteinExistence type="predicted"/>